<comment type="similarity">
    <text evidence="1">Belongs to the PagL family.</text>
</comment>
<comment type="function">
    <text evidence="1">Has lipid A 3-O-deacylase activity. Hydrolyzes the ester bond at the 3 position of lipid A, a bioactive component of lipopolysaccharide (LPS), thereby releasing the primary fatty acyl moiety.</text>
</comment>
<comment type="subunit">
    <text evidence="1">Homodimer.</text>
</comment>
<proteinExistence type="inferred from homology"/>
<dbReference type="RefSeq" id="WP_011765461.1">
    <property type="nucleotide sequence ID" value="NC_008702.1"/>
</dbReference>
<evidence type="ECO:0000256" key="4">
    <source>
        <dbReference type="SAM" id="SignalP"/>
    </source>
</evidence>
<feature type="active site" description="Charge relay system" evidence="2">
    <location>
        <position position="178"/>
    </location>
</feature>
<evidence type="ECO:0000313" key="6">
    <source>
        <dbReference type="Proteomes" id="UP000002588"/>
    </source>
</evidence>
<dbReference type="InterPro" id="IPR018550">
    <property type="entry name" value="Lipid-A_deacylase-rel"/>
</dbReference>
<feature type="active site" description="Charge relay system" evidence="2">
    <location>
        <position position="164"/>
    </location>
</feature>
<keyword evidence="4" id="KW-0732">Signal</keyword>
<feature type="active site" description="Charge relay system" evidence="2">
    <location>
        <position position="166"/>
    </location>
</feature>
<dbReference type="GO" id="GO:0009279">
    <property type="term" value="C:cell outer membrane"/>
    <property type="evidence" value="ECO:0007669"/>
    <property type="project" value="UniProtKB-SubCell"/>
</dbReference>
<keyword evidence="1" id="KW-0472">Membrane</keyword>
<gene>
    <name evidence="5" type="ordered locus">azo1728</name>
</gene>
<dbReference type="eggNOG" id="COG3637">
    <property type="taxonomic scope" value="Bacteria"/>
</dbReference>
<feature type="chain" id="PRO_5002635864" description="Lipid A deacylase" evidence="4">
    <location>
        <begin position="35"/>
        <end position="188"/>
    </location>
</feature>
<evidence type="ECO:0000256" key="1">
    <source>
        <dbReference type="PIRNR" id="PIRNR029681"/>
    </source>
</evidence>
<dbReference type="Pfam" id="PF09411">
    <property type="entry name" value="PagL"/>
    <property type="match status" value="1"/>
</dbReference>
<dbReference type="Gene3D" id="2.40.160.20">
    <property type="match status" value="1"/>
</dbReference>
<dbReference type="EMBL" id="AM406670">
    <property type="protein sequence ID" value="CAL94345.1"/>
    <property type="molecule type" value="Genomic_DNA"/>
</dbReference>
<dbReference type="Proteomes" id="UP000002588">
    <property type="component" value="Chromosome"/>
</dbReference>
<keyword evidence="1" id="KW-0998">Cell outer membrane</keyword>
<sequence>MDTNASSRPPLPLTRRLHAGLALLMLAATPACFAQHGVALLGGTRNDVDSFGLQWTLPPVYEAHPGGWRITASPELQINQHRHEGDKLVQGGAFATFRFEPPMQTIRPYLELGLGAHVFSRNDLGSKEFSTRFQFGELVGAGFSWGGEAPGGRGETWLGARLMHYSNAGIKHPNPGLETFQVILGHRF</sequence>
<name>A1K690_AZOSB</name>
<dbReference type="HOGENOM" id="CLU_093405_1_0_4"/>
<keyword evidence="1" id="KW-0378">Hydrolase</keyword>
<organism evidence="5 6">
    <name type="scientific">Azoarcus sp. (strain BH72)</name>
    <dbReference type="NCBI Taxonomy" id="418699"/>
    <lineage>
        <taxon>Bacteria</taxon>
        <taxon>Pseudomonadati</taxon>
        <taxon>Pseudomonadota</taxon>
        <taxon>Betaproteobacteria</taxon>
        <taxon>Rhodocyclales</taxon>
        <taxon>Zoogloeaceae</taxon>
        <taxon>Azoarcus</taxon>
    </lineage>
</organism>
<comment type="subcellular location">
    <subcellularLocation>
        <location evidence="1">Cell outer membrane</location>
        <topology evidence="1">Multi-pass membrane protein</topology>
    </subcellularLocation>
</comment>
<evidence type="ECO:0000256" key="2">
    <source>
        <dbReference type="PIRSR" id="PIRSR029681-1"/>
    </source>
</evidence>
<dbReference type="PIRSF" id="PIRSF029681">
    <property type="entry name" value="PagL"/>
    <property type="match status" value="1"/>
</dbReference>
<dbReference type="AlphaFoldDB" id="A1K690"/>
<dbReference type="GO" id="GO:0050528">
    <property type="term" value="F:acyloxyacyl hydrolase activity"/>
    <property type="evidence" value="ECO:0007669"/>
    <property type="project" value="UniProtKB-EC"/>
</dbReference>
<feature type="signal peptide" evidence="4">
    <location>
        <begin position="1"/>
        <end position="34"/>
    </location>
</feature>
<accession>A1K690</accession>
<dbReference type="EC" id="3.1.1.77" evidence="1"/>
<evidence type="ECO:0000313" key="5">
    <source>
        <dbReference type="EMBL" id="CAL94345.1"/>
    </source>
</evidence>
<keyword evidence="6" id="KW-1185">Reference proteome</keyword>
<comment type="catalytic activity">
    <reaction evidence="1">
        <text>a 3-(acyloxy)acyl derivative of bacterial toxin + H2O = a 3-hydroxyacyl derivative of bacterial toxin + a fatty acid + H(+)</text>
        <dbReference type="Rhea" id="RHEA:12032"/>
        <dbReference type="ChEBI" id="CHEBI:15377"/>
        <dbReference type="ChEBI" id="CHEBI:15378"/>
        <dbReference type="ChEBI" id="CHEBI:28868"/>
        <dbReference type="ChEBI" id="CHEBI:136853"/>
        <dbReference type="ChEBI" id="CHEBI:140675"/>
        <dbReference type="EC" id="3.1.1.77"/>
    </reaction>
</comment>
<evidence type="ECO:0000256" key="3">
    <source>
        <dbReference type="PIRSR" id="PIRSR029681-2"/>
    </source>
</evidence>
<dbReference type="STRING" id="62928.azo1728"/>
<feature type="site" description="Critical for activity" evidence="3">
    <location>
        <position position="167"/>
    </location>
</feature>
<reference evidence="5 6" key="1">
    <citation type="journal article" date="2006" name="Nat. Biotechnol.">
        <title>Complete genome of the mutualistic, N2-fixing grass endophyte Azoarcus sp. strain BH72.</title>
        <authorList>
            <person name="Krause A."/>
            <person name="Ramakumar A."/>
            <person name="Bartels D."/>
            <person name="Battistoni F."/>
            <person name="Bekel T."/>
            <person name="Boch J."/>
            <person name="Boehm M."/>
            <person name="Friedrich F."/>
            <person name="Hurek T."/>
            <person name="Krause L."/>
            <person name="Linke B."/>
            <person name="McHardy A.C."/>
            <person name="Sarkar A."/>
            <person name="Schneiker S."/>
            <person name="Syed A.A."/>
            <person name="Thauer R."/>
            <person name="Vorhoelter F.-J."/>
            <person name="Weidner S."/>
            <person name="Puehler A."/>
            <person name="Reinhold-Hurek B."/>
            <person name="Kaiser O."/>
            <person name="Goesmann A."/>
        </authorList>
    </citation>
    <scope>NUCLEOTIDE SEQUENCE [LARGE SCALE GENOMIC DNA]</scope>
    <source>
        <strain evidence="5 6">BH72</strain>
    </source>
</reference>
<protein>
    <recommendedName>
        <fullName evidence="1">Lipid A deacylase</fullName>
        <ecNumber evidence="1">3.1.1.77</ecNumber>
    </recommendedName>
    <alternativeName>
        <fullName evidence="1">LPS 3-O-deacylase</fullName>
    </alternativeName>
    <alternativeName>
        <fullName evidence="1">Outer membrane enzyme</fullName>
    </alternativeName>
</protein>
<dbReference type="KEGG" id="azo:azo1728"/>